<gene>
    <name evidence="9" type="ORF">GCM10008106_01400</name>
</gene>
<dbReference type="InterPro" id="IPR003594">
    <property type="entry name" value="HATPase_dom"/>
</dbReference>
<dbReference type="EMBL" id="BMYF01000001">
    <property type="protein sequence ID" value="GHB24391.1"/>
    <property type="molecule type" value="Genomic_DNA"/>
</dbReference>
<dbReference type="SUPFAM" id="SSF48452">
    <property type="entry name" value="TPR-like"/>
    <property type="match status" value="2"/>
</dbReference>
<evidence type="ECO:0000256" key="4">
    <source>
        <dbReference type="ARBA" id="ARBA00022679"/>
    </source>
</evidence>
<dbReference type="InterPro" id="IPR011990">
    <property type="entry name" value="TPR-like_helical_dom_sf"/>
</dbReference>
<dbReference type="SMART" id="SM00028">
    <property type="entry name" value="TPR"/>
    <property type="match status" value="5"/>
</dbReference>
<dbReference type="Pfam" id="PF00512">
    <property type="entry name" value="HisKA"/>
    <property type="match status" value="1"/>
</dbReference>
<dbReference type="InterPro" id="IPR004358">
    <property type="entry name" value="Sig_transdc_His_kin-like_C"/>
</dbReference>
<comment type="caution">
    <text evidence="9">The sequence shown here is derived from an EMBL/GenBank/DDBJ whole genome shotgun (WGS) entry which is preliminary data.</text>
</comment>
<name>A0A8J3CU66_9BACT</name>
<keyword evidence="7" id="KW-1133">Transmembrane helix</keyword>
<reference evidence="9" key="2">
    <citation type="submission" date="2020-09" db="EMBL/GenBank/DDBJ databases">
        <authorList>
            <person name="Sun Q."/>
            <person name="Kim S."/>
        </authorList>
    </citation>
    <scope>NUCLEOTIDE SEQUENCE</scope>
    <source>
        <strain evidence="9">KCTC 23224</strain>
    </source>
</reference>
<evidence type="ECO:0000256" key="5">
    <source>
        <dbReference type="ARBA" id="ARBA00022777"/>
    </source>
</evidence>
<dbReference type="PANTHER" id="PTHR43711">
    <property type="entry name" value="TWO-COMPONENT HISTIDINE KINASE"/>
    <property type="match status" value="1"/>
</dbReference>
<dbReference type="InterPro" id="IPR005467">
    <property type="entry name" value="His_kinase_dom"/>
</dbReference>
<dbReference type="EC" id="2.7.13.3" evidence="2"/>
<dbReference type="AlphaFoldDB" id="A0A8J3CU66"/>
<dbReference type="InterPro" id="IPR036097">
    <property type="entry name" value="HisK_dim/P_sf"/>
</dbReference>
<accession>A0A8J3CU66</accession>
<comment type="catalytic activity">
    <reaction evidence="1">
        <text>ATP + protein L-histidine = ADP + protein N-phospho-L-histidine.</text>
        <dbReference type="EC" id="2.7.13.3"/>
    </reaction>
</comment>
<dbReference type="Pfam" id="PF13424">
    <property type="entry name" value="TPR_12"/>
    <property type="match status" value="1"/>
</dbReference>
<keyword evidence="5" id="KW-0418">Kinase</keyword>
<dbReference type="Gene3D" id="1.10.287.130">
    <property type="match status" value="1"/>
</dbReference>
<dbReference type="PROSITE" id="PS50109">
    <property type="entry name" value="HIS_KIN"/>
    <property type="match status" value="1"/>
</dbReference>
<keyword evidence="3" id="KW-0597">Phosphoprotein</keyword>
<dbReference type="Pfam" id="PF13181">
    <property type="entry name" value="TPR_8"/>
    <property type="match status" value="1"/>
</dbReference>
<dbReference type="Proteomes" id="UP000642809">
    <property type="component" value="Unassembled WGS sequence"/>
</dbReference>
<dbReference type="RefSeq" id="WP_189578411.1">
    <property type="nucleotide sequence ID" value="NZ_BMYF01000001.1"/>
</dbReference>
<feature type="transmembrane region" description="Helical" evidence="7">
    <location>
        <begin position="339"/>
        <end position="364"/>
    </location>
</feature>
<dbReference type="PANTHER" id="PTHR43711:SF26">
    <property type="entry name" value="SENSOR HISTIDINE KINASE RCSC"/>
    <property type="match status" value="1"/>
</dbReference>
<evidence type="ECO:0000256" key="1">
    <source>
        <dbReference type="ARBA" id="ARBA00000085"/>
    </source>
</evidence>
<dbReference type="GO" id="GO:0000155">
    <property type="term" value="F:phosphorelay sensor kinase activity"/>
    <property type="evidence" value="ECO:0007669"/>
    <property type="project" value="InterPro"/>
</dbReference>
<dbReference type="SMART" id="SM00388">
    <property type="entry name" value="HisKA"/>
    <property type="match status" value="1"/>
</dbReference>
<evidence type="ECO:0000256" key="2">
    <source>
        <dbReference type="ARBA" id="ARBA00012438"/>
    </source>
</evidence>
<dbReference type="SUPFAM" id="SSF55874">
    <property type="entry name" value="ATPase domain of HSP90 chaperone/DNA topoisomerase II/histidine kinase"/>
    <property type="match status" value="1"/>
</dbReference>
<keyword evidence="4" id="KW-0808">Transferase</keyword>
<dbReference type="InterPro" id="IPR019734">
    <property type="entry name" value="TPR_rpt"/>
</dbReference>
<dbReference type="Gene3D" id="1.25.40.10">
    <property type="entry name" value="Tetratricopeptide repeat domain"/>
    <property type="match status" value="2"/>
</dbReference>
<evidence type="ECO:0000256" key="7">
    <source>
        <dbReference type="SAM" id="Phobius"/>
    </source>
</evidence>
<feature type="domain" description="Histidine kinase" evidence="8">
    <location>
        <begin position="383"/>
        <end position="603"/>
    </location>
</feature>
<organism evidence="9 10">
    <name type="scientific">Mongoliitalea lutea</name>
    <dbReference type="NCBI Taxonomy" id="849756"/>
    <lineage>
        <taxon>Bacteria</taxon>
        <taxon>Pseudomonadati</taxon>
        <taxon>Bacteroidota</taxon>
        <taxon>Cytophagia</taxon>
        <taxon>Cytophagales</taxon>
        <taxon>Cyclobacteriaceae</taxon>
        <taxon>Mongoliitalea</taxon>
    </lineage>
</organism>
<reference evidence="9" key="1">
    <citation type="journal article" date="2014" name="Int. J. Syst. Evol. Microbiol.">
        <title>Complete genome sequence of Corynebacterium casei LMG S-19264T (=DSM 44701T), isolated from a smear-ripened cheese.</title>
        <authorList>
            <consortium name="US DOE Joint Genome Institute (JGI-PGF)"/>
            <person name="Walter F."/>
            <person name="Albersmeier A."/>
            <person name="Kalinowski J."/>
            <person name="Ruckert C."/>
        </authorList>
    </citation>
    <scope>NUCLEOTIDE SEQUENCE</scope>
    <source>
        <strain evidence="9">KCTC 23224</strain>
    </source>
</reference>
<dbReference type="SUPFAM" id="SSF47384">
    <property type="entry name" value="Homodimeric domain of signal transducing histidine kinase"/>
    <property type="match status" value="1"/>
</dbReference>
<dbReference type="SMART" id="SM00387">
    <property type="entry name" value="HATPase_c"/>
    <property type="match status" value="1"/>
</dbReference>
<dbReference type="PRINTS" id="PR00344">
    <property type="entry name" value="BCTRLSENSOR"/>
</dbReference>
<keyword evidence="10" id="KW-1185">Reference proteome</keyword>
<sequence>MCLFFSSEAVFGQWTGVRGIESRIDSLNNLARDNFRIDFNASTLAAQEALELSFEYNYSKGLAYAYRNLAILSYFSDNLSYSLDYIFKSLEIFEKLNDQRGIADCHISLGTFFYRLGESESALKYHTLAYEYFKGSGPADRLAIAAYNLAESYFLNENFGEAEKYMYESISVNDIVKNIPLLASAYMYLGKIRNRQEAYSESINYLTMALEINGKLQESKSNKEVIIESHYLLGLNYMGLNQPQVAKAQFEKSLEFSEKYNLNGTIGEALLALSELALSSRDIDESISILNRFRSFYITTNQTKNQNARNLIQDLLELRNIEREALLLKAENQAKEDRILWLTISSALLILIGLLLFALLFFYFRLFKKSKELQQLKSRFIAMAVHEFKNPIGVISTASDLLKIYQEQLENPTIKQKIENQIKKIDRQEKRLNGLVDDLMIFESLFMNTYIVYNQEFDIVPFIKEIIEDCRDFDPDQRLAEIDALPTSILVNKDQILISHLFTNILGNAYKYSVGRQAPICSIQQTPSFITVTVQDFGIGIPEAEQKSIFKEFFRASNVGDKKGSGIGLAIVNAIVQKLNGSIKLTSELNKGTKIAVSLPTDYSA</sequence>
<dbReference type="Pfam" id="PF02518">
    <property type="entry name" value="HATPase_c"/>
    <property type="match status" value="1"/>
</dbReference>
<dbReference type="InterPro" id="IPR036890">
    <property type="entry name" value="HATPase_C_sf"/>
</dbReference>
<dbReference type="InterPro" id="IPR050736">
    <property type="entry name" value="Sensor_HK_Regulatory"/>
</dbReference>
<keyword evidence="7" id="KW-0472">Membrane</keyword>
<keyword evidence="7" id="KW-0812">Transmembrane</keyword>
<evidence type="ECO:0000259" key="8">
    <source>
        <dbReference type="PROSITE" id="PS50109"/>
    </source>
</evidence>
<protein>
    <recommendedName>
        <fullName evidence="2">histidine kinase</fullName>
        <ecNumber evidence="2">2.7.13.3</ecNumber>
    </recommendedName>
</protein>
<proteinExistence type="predicted"/>
<evidence type="ECO:0000313" key="10">
    <source>
        <dbReference type="Proteomes" id="UP000642809"/>
    </source>
</evidence>
<evidence type="ECO:0000256" key="6">
    <source>
        <dbReference type="ARBA" id="ARBA00023012"/>
    </source>
</evidence>
<dbReference type="Gene3D" id="3.30.565.10">
    <property type="entry name" value="Histidine kinase-like ATPase, C-terminal domain"/>
    <property type="match status" value="1"/>
</dbReference>
<evidence type="ECO:0000313" key="9">
    <source>
        <dbReference type="EMBL" id="GHB24391.1"/>
    </source>
</evidence>
<evidence type="ECO:0000256" key="3">
    <source>
        <dbReference type="ARBA" id="ARBA00022553"/>
    </source>
</evidence>
<keyword evidence="6" id="KW-0902">Two-component regulatory system</keyword>
<dbReference type="InterPro" id="IPR003661">
    <property type="entry name" value="HisK_dim/P_dom"/>
</dbReference>
<dbReference type="CDD" id="cd00082">
    <property type="entry name" value="HisKA"/>
    <property type="match status" value="1"/>
</dbReference>